<feature type="region of interest" description="Disordered" evidence="1">
    <location>
        <begin position="104"/>
        <end position="167"/>
    </location>
</feature>
<dbReference type="Proteomes" id="UP000000304">
    <property type="component" value="Unassembled WGS sequence"/>
</dbReference>
<keyword evidence="3" id="KW-1185">Reference proteome</keyword>
<feature type="compositionally biased region" description="Basic residues" evidence="1">
    <location>
        <begin position="134"/>
        <end position="167"/>
    </location>
</feature>
<evidence type="ECO:0000256" key="1">
    <source>
        <dbReference type="SAM" id="MobiDB-lite"/>
    </source>
</evidence>
<proteinExistence type="predicted"/>
<sequence length="167" mass="18519">MTRPVGSLENDANLSLAYHSDVSTAATSSALINKRDQQLCTKSAFLANLACLLATTLDSTNASLQLQFVCSHQGRLTRQAVSTQASVSVAVWQTATTNRIMAKTTTIRPDSSSTTAPGQHSPPARSYYSSNQQRRTHHHQRCSRHPQLRSHHHQQKQQLLSHKHQQQ</sequence>
<reference evidence="2 3" key="1">
    <citation type="journal article" date="2007" name="Nature">
        <title>Evolution of genes and genomes on the Drosophila phylogeny.</title>
        <authorList>
            <consortium name="Drosophila 12 Genomes Consortium"/>
            <person name="Clark A.G."/>
            <person name="Eisen M.B."/>
            <person name="Smith D.R."/>
            <person name="Bergman C.M."/>
            <person name="Oliver B."/>
            <person name="Markow T.A."/>
            <person name="Kaufman T.C."/>
            <person name="Kellis M."/>
            <person name="Gelbart W."/>
            <person name="Iyer V.N."/>
            <person name="Pollard D.A."/>
            <person name="Sackton T.B."/>
            <person name="Larracuente A.M."/>
            <person name="Singh N.D."/>
            <person name="Abad J.P."/>
            <person name="Abt D.N."/>
            <person name="Adryan B."/>
            <person name="Aguade M."/>
            <person name="Akashi H."/>
            <person name="Anderson W.W."/>
            <person name="Aquadro C.F."/>
            <person name="Ardell D.H."/>
            <person name="Arguello R."/>
            <person name="Artieri C.G."/>
            <person name="Barbash D.A."/>
            <person name="Barker D."/>
            <person name="Barsanti P."/>
            <person name="Batterham P."/>
            <person name="Batzoglou S."/>
            <person name="Begun D."/>
            <person name="Bhutkar A."/>
            <person name="Blanco E."/>
            <person name="Bosak S.A."/>
            <person name="Bradley R.K."/>
            <person name="Brand A.D."/>
            <person name="Brent M.R."/>
            <person name="Brooks A.N."/>
            <person name="Brown R.H."/>
            <person name="Butlin R.K."/>
            <person name="Caggese C."/>
            <person name="Calvi B.R."/>
            <person name="Bernardo de Carvalho A."/>
            <person name="Caspi A."/>
            <person name="Castrezana S."/>
            <person name="Celniker S.E."/>
            <person name="Chang J.L."/>
            <person name="Chapple C."/>
            <person name="Chatterji S."/>
            <person name="Chinwalla A."/>
            <person name="Civetta A."/>
            <person name="Clifton S.W."/>
            <person name="Comeron J.M."/>
            <person name="Costello J.C."/>
            <person name="Coyne J.A."/>
            <person name="Daub J."/>
            <person name="David R.G."/>
            <person name="Delcher A.L."/>
            <person name="Delehaunty K."/>
            <person name="Do C.B."/>
            <person name="Ebling H."/>
            <person name="Edwards K."/>
            <person name="Eickbush T."/>
            <person name="Evans J.D."/>
            <person name="Filipski A."/>
            <person name="Findeiss S."/>
            <person name="Freyhult E."/>
            <person name="Fulton L."/>
            <person name="Fulton R."/>
            <person name="Garcia A.C."/>
            <person name="Gardiner A."/>
            <person name="Garfield D.A."/>
            <person name="Garvin B.E."/>
            <person name="Gibson G."/>
            <person name="Gilbert D."/>
            <person name="Gnerre S."/>
            <person name="Godfrey J."/>
            <person name="Good R."/>
            <person name="Gotea V."/>
            <person name="Gravely B."/>
            <person name="Greenberg A.J."/>
            <person name="Griffiths-Jones S."/>
            <person name="Gross S."/>
            <person name="Guigo R."/>
            <person name="Gustafson E.A."/>
            <person name="Haerty W."/>
            <person name="Hahn M.W."/>
            <person name="Halligan D.L."/>
            <person name="Halpern A.L."/>
            <person name="Halter G.M."/>
            <person name="Han M.V."/>
            <person name="Heger A."/>
            <person name="Hillier L."/>
            <person name="Hinrichs A.S."/>
            <person name="Holmes I."/>
            <person name="Hoskins R.A."/>
            <person name="Hubisz M.J."/>
            <person name="Hultmark D."/>
            <person name="Huntley M.A."/>
            <person name="Jaffe D.B."/>
            <person name="Jagadeeshan S."/>
            <person name="Jeck W.R."/>
            <person name="Johnson J."/>
            <person name="Jones C.D."/>
            <person name="Jordan W.C."/>
            <person name="Karpen G.H."/>
            <person name="Kataoka E."/>
            <person name="Keightley P.D."/>
            <person name="Kheradpour P."/>
            <person name="Kirkness E.F."/>
            <person name="Koerich L.B."/>
            <person name="Kristiansen K."/>
            <person name="Kudrna D."/>
            <person name="Kulathinal R.J."/>
            <person name="Kumar S."/>
            <person name="Kwok R."/>
            <person name="Lander E."/>
            <person name="Langley C.H."/>
            <person name="Lapoint R."/>
            <person name="Lazzaro B.P."/>
            <person name="Lee S.J."/>
            <person name="Levesque L."/>
            <person name="Li R."/>
            <person name="Lin C.F."/>
            <person name="Lin M.F."/>
            <person name="Lindblad-Toh K."/>
            <person name="Llopart A."/>
            <person name="Long M."/>
            <person name="Low L."/>
            <person name="Lozovsky E."/>
            <person name="Lu J."/>
            <person name="Luo M."/>
            <person name="Machado C.A."/>
            <person name="Makalowski W."/>
            <person name="Marzo M."/>
            <person name="Matsuda M."/>
            <person name="Matzkin L."/>
            <person name="McAllister B."/>
            <person name="McBride C.S."/>
            <person name="McKernan B."/>
            <person name="McKernan K."/>
            <person name="Mendez-Lago M."/>
            <person name="Minx P."/>
            <person name="Mollenhauer M.U."/>
            <person name="Montooth K."/>
            <person name="Mount S.M."/>
            <person name="Mu X."/>
            <person name="Myers E."/>
            <person name="Negre B."/>
            <person name="Newfeld S."/>
            <person name="Nielsen R."/>
            <person name="Noor M.A."/>
            <person name="O'Grady P."/>
            <person name="Pachter L."/>
            <person name="Papaceit M."/>
            <person name="Parisi M.J."/>
            <person name="Parisi M."/>
            <person name="Parts L."/>
            <person name="Pedersen J.S."/>
            <person name="Pesole G."/>
            <person name="Phillippy A.M."/>
            <person name="Ponting C.P."/>
            <person name="Pop M."/>
            <person name="Porcelli D."/>
            <person name="Powell J.R."/>
            <person name="Prohaska S."/>
            <person name="Pruitt K."/>
            <person name="Puig M."/>
            <person name="Quesneville H."/>
            <person name="Ram K.R."/>
            <person name="Rand D."/>
            <person name="Rasmussen M.D."/>
            <person name="Reed L.K."/>
            <person name="Reenan R."/>
            <person name="Reily A."/>
            <person name="Remington K.A."/>
            <person name="Rieger T.T."/>
            <person name="Ritchie M.G."/>
            <person name="Robin C."/>
            <person name="Rogers Y.H."/>
            <person name="Rohde C."/>
            <person name="Rozas J."/>
            <person name="Rubenfield M.J."/>
            <person name="Ruiz A."/>
            <person name="Russo S."/>
            <person name="Salzberg S.L."/>
            <person name="Sanchez-Gracia A."/>
            <person name="Saranga D.J."/>
            <person name="Sato H."/>
            <person name="Schaeffer S.W."/>
            <person name="Schatz M.C."/>
            <person name="Schlenke T."/>
            <person name="Schwartz R."/>
            <person name="Segarra C."/>
            <person name="Singh R.S."/>
            <person name="Sirot L."/>
            <person name="Sirota M."/>
            <person name="Sisneros N.B."/>
            <person name="Smith C.D."/>
            <person name="Smith T.F."/>
            <person name="Spieth J."/>
            <person name="Stage D.E."/>
            <person name="Stark A."/>
            <person name="Stephan W."/>
            <person name="Strausberg R.L."/>
            <person name="Strempel S."/>
            <person name="Sturgill D."/>
            <person name="Sutton G."/>
            <person name="Sutton G.G."/>
            <person name="Tao W."/>
            <person name="Teichmann S."/>
            <person name="Tobari Y.N."/>
            <person name="Tomimura Y."/>
            <person name="Tsolas J.M."/>
            <person name="Valente V.L."/>
            <person name="Venter E."/>
            <person name="Venter J.C."/>
            <person name="Vicario S."/>
            <person name="Vieira F.G."/>
            <person name="Vilella A.J."/>
            <person name="Villasante A."/>
            <person name="Walenz B."/>
            <person name="Wang J."/>
            <person name="Wasserman M."/>
            <person name="Watts T."/>
            <person name="Wilson D."/>
            <person name="Wilson R.K."/>
            <person name="Wing R.A."/>
            <person name="Wolfner M.F."/>
            <person name="Wong A."/>
            <person name="Wong G.K."/>
            <person name="Wu C.I."/>
            <person name="Wu G."/>
            <person name="Yamamoto D."/>
            <person name="Yang H.P."/>
            <person name="Yang S.P."/>
            <person name="Yorke J.A."/>
            <person name="Yoshida K."/>
            <person name="Zdobnov E."/>
            <person name="Zhang P."/>
            <person name="Zhang Y."/>
            <person name="Zimin A.V."/>
            <person name="Baldwin J."/>
            <person name="Abdouelleil A."/>
            <person name="Abdulkadir J."/>
            <person name="Abebe A."/>
            <person name="Abera B."/>
            <person name="Abreu J."/>
            <person name="Acer S.C."/>
            <person name="Aftuck L."/>
            <person name="Alexander A."/>
            <person name="An P."/>
            <person name="Anderson E."/>
            <person name="Anderson S."/>
            <person name="Arachi H."/>
            <person name="Azer M."/>
            <person name="Bachantsang P."/>
            <person name="Barry A."/>
            <person name="Bayul T."/>
            <person name="Berlin A."/>
            <person name="Bessette D."/>
            <person name="Bloom T."/>
            <person name="Blye J."/>
            <person name="Boguslavskiy L."/>
            <person name="Bonnet C."/>
            <person name="Boukhgalter B."/>
            <person name="Bourzgui I."/>
            <person name="Brown A."/>
            <person name="Cahill P."/>
            <person name="Channer S."/>
            <person name="Cheshatsang Y."/>
            <person name="Chuda L."/>
            <person name="Citroen M."/>
            <person name="Collymore A."/>
            <person name="Cooke P."/>
            <person name="Costello M."/>
            <person name="D'Aco K."/>
            <person name="Daza R."/>
            <person name="De Haan G."/>
            <person name="DeGray S."/>
            <person name="DeMaso C."/>
            <person name="Dhargay N."/>
            <person name="Dooley K."/>
            <person name="Dooley E."/>
            <person name="Doricent M."/>
            <person name="Dorje P."/>
            <person name="Dorjee K."/>
            <person name="Dupes A."/>
            <person name="Elong R."/>
            <person name="Falk J."/>
            <person name="Farina A."/>
            <person name="Faro S."/>
            <person name="Ferguson D."/>
            <person name="Fisher S."/>
            <person name="Foley C.D."/>
            <person name="Franke A."/>
            <person name="Friedrich D."/>
            <person name="Gadbois L."/>
            <person name="Gearin G."/>
            <person name="Gearin C.R."/>
            <person name="Giannoukos G."/>
            <person name="Goode T."/>
            <person name="Graham J."/>
            <person name="Grandbois E."/>
            <person name="Grewal S."/>
            <person name="Gyaltsen K."/>
            <person name="Hafez N."/>
            <person name="Hagos B."/>
            <person name="Hall J."/>
            <person name="Henson C."/>
            <person name="Hollinger A."/>
            <person name="Honan T."/>
            <person name="Huard M.D."/>
            <person name="Hughes L."/>
            <person name="Hurhula B."/>
            <person name="Husby M.E."/>
            <person name="Kamat A."/>
            <person name="Kanga B."/>
            <person name="Kashin S."/>
            <person name="Khazanovich D."/>
            <person name="Kisner P."/>
            <person name="Lance K."/>
            <person name="Lara M."/>
            <person name="Lee W."/>
            <person name="Lennon N."/>
            <person name="Letendre F."/>
            <person name="LeVine R."/>
            <person name="Lipovsky A."/>
            <person name="Liu X."/>
            <person name="Liu J."/>
            <person name="Liu S."/>
            <person name="Lokyitsang T."/>
            <person name="Lokyitsang Y."/>
            <person name="Lubonja R."/>
            <person name="Lui A."/>
            <person name="MacDonald P."/>
            <person name="Magnisalis V."/>
            <person name="Maru K."/>
            <person name="Matthews C."/>
            <person name="McCusker W."/>
            <person name="McDonough S."/>
            <person name="Mehta T."/>
            <person name="Meldrim J."/>
            <person name="Meneus L."/>
            <person name="Mihai O."/>
            <person name="Mihalev A."/>
            <person name="Mihova T."/>
            <person name="Mittelman R."/>
            <person name="Mlenga V."/>
            <person name="Montmayeur A."/>
            <person name="Mulrain L."/>
            <person name="Navidi A."/>
            <person name="Naylor J."/>
            <person name="Negash T."/>
            <person name="Nguyen T."/>
            <person name="Nguyen N."/>
            <person name="Nicol R."/>
            <person name="Norbu C."/>
            <person name="Norbu N."/>
            <person name="Novod N."/>
            <person name="O'Neill B."/>
            <person name="Osman S."/>
            <person name="Markiewicz E."/>
            <person name="Oyono O.L."/>
            <person name="Patti C."/>
            <person name="Phunkhang P."/>
            <person name="Pierre F."/>
            <person name="Priest M."/>
            <person name="Raghuraman S."/>
            <person name="Rege F."/>
            <person name="Reyes R."/>
            <person name="Rise C."/>
            <person name="Rogov P."/>
            <person name="Ross K."/>
            <person name="Ryan E."/>
            <person name="Settipalli S."/>
            <person name="Shea T."/>
            <person name="Sherpa N."/>
            <person name="Shi L."/>
            <person name="Shih D."/>
            <person name="Sparrow T."/>
            <person name="Spaulding J."/>
            <person name="Stalker J."/>
            <person name="Stange-Thomann N."/>
            <person name="Stavropoulos S."/>
            <person name="Stone C."/>
            <person name="Strader C."/>
            <person name="Tesfaye S."/>
            <person name="Thomson T."/>
            <person name="Thoulutsang Y."/>
            <person name="Thoulutsang D."/>
            <person name="Topham K."/>
            <person name="Topping I."/>
            <person name="Tsamla T."/>
            <person name="Vassiliev H."/>
            <person name="Vo A."/>
            <person name="Wangchuk T."/>
            <person name="Wangdi T."/>
            <person name="Weiand M."/>
            <person name="Wilkinson J."/>
            <person name="Wilson A."/>
            <person name="Yadav S."/>
            <person name="Young G."/>
            <person name="Yu Q."/>
            <person name="Zembek L."/>
            <person name="Zhong D."/>
            <person name="Zimmer A."/>
            <person name="Zwirko Z."/>
            <person name="Jaffe D.B."/>
            <person name="Alvarez P."/>
            <person name="Brockman W."/>
            <person name="Butler J."/>
            <person name="Chin C."/>
            <person name="Gnerre S."/>
            <person name="Grabherr M."/>
            <person name="Kleber M."/>
            <person name="Mauceli E."/>
            <person name="MacCallum I."/>
        </authorList>
    </citation>
    <scope>NUCLEOTIDE SEQUENCE [LARGE SCALE GENOMIC DNA]</scope>
    <source>
        <strain evidence="3">white501</strain>
    </source>
</reference>
<dbReference type="EMBL" id="CH986593">
    <property type="protein sequence ID" value="EDX15962.1"/>
    <property type="molecule type" value="Genomic_DNA"/>
</dbReference>
<evidence type="ECO:0000313" key="3">
    <source>
        <dbReference type="Proteomes" id="UP000000304"/>
    </source>
</evidence>
<accession>B4NV85</accession>
<name>B4NV85_DROSI</name>
<dbReference type="AlphaFoldDB" id="B4NV85"/>
<organism evidence="2 3">
    <name type="scientific">Drosophila simulans</name>
    <name type="common">Fruit fly</name>
    <dbReference type="NCBI Taxonomy" id="7240"/>
    <lineage>
        <taxon>Eukaryota</taxon>
        <taxon>Metazoa</taxon>
        <taxon>Ecdysozoa</taxon>
        <taxon>Arthropoda</taxon>
        <taxon>Hexapoda</taxon>
        <taxon>Insecta</taxon>
        <taxon>Pterygota</taxon>
        <taxon>Neoptera</taxon>
        <taxon>Endopterygota</taxon>
        <taxon>Diptera</taxon>
        <taxon>Brachycera</taxon>
        <taxon>Muscomorpha</taxon>
        <taxon>Ephydroidea</taxon>
        <taxon>Drosophilidae</taxon>
        <taxon>Drosophila</taxon>
        <taxon>Sophophora</taxon>
    </lineage>
</organism>
<gene>
    <name evidence="2" type="primary">Dsim\GD10866</name>
    <name evidence="2" type="ORF">Dsim_GD10866</name>
</gene>
<protein>
    <submittedName>
        <fullName evidence="2">GD10866</fullName>
    </submittedName>
</protein>
<feature type="compositionally biased region" description="Polar residues" evidence="1">
    <location>
        <begin position="104"/>
        <end position="118"/>
    </location>
</feature>
<dbReference type="HOGENOM" id="CLU_1596270_0_0_1"/>
<evidence type="ECO:0000313" key="2">
    <source>
        <dbReference type="EMBL" id="EDX15962.1"/>
    </source>
</evidence>